<gene>
    <name evidence="2" type="ORF">FRY74_04480</name>
</gene>
<feature type="domain" description="Pseudouridine synthase RsuA/RluA-like" evidence="1">
    <location>
        <begin position="12"/>
        <end position="161"/>
    </location>
</feature>
<dbReference type="GO" id="GO:0009982">
    <property type="term" value="F:pseudouridine synthase activity"/>
    <property type="evidence" value="ECO:0007669"/>
    <property type="project" value="InterPro"/>
</dbReference>
<evidence type="ECO:0000313" key="2">
    <source>
        <dbReference type="EMBL" id="TXB65829.1"/>
    </source>
</evidence>
<keyword evidence="3" id="KW-1185">Reference proteome</keyword>
<dbReference type="OrthoDB" id="9807829at2"/>
<dbReference type="GO" id="GO:0006396">
    <property type="term" value="P:RNA processing"/>
    <property type="evidence" value="ECO:0007669"/>
    <property type="project" value="UniProtKB-ARBA"/>
</dbReference>
<dbReference type="EMBL" id="VOOS01000002">
    <property type="protein sequence ID" value="TXB65829.1"/>
    <property type="molecule type" value="Genomic_DNA"/>
</dbReference>
<protein>
    <submittedName>
        <fullName evidence="2">Pseudouridine synthase</fullName>
    </submittedName>
</protein>
<dbReference type="GO" id="GO:0003723">
    <property type="term" value="F:RNA binding"/>
    <property type="evidence" value="ECO:0007669"/>
    <property type="project" value="InterPro"/>
</dbReference>
<dbReference type="Proteomes" id="UP000321721">
    <property type="component" value="Unassembled WGS sequence"/>
</dbReference>
<dbReference type="InterPro" id="IPR006224">
    <property type="entry name" value="PsdUridine_synth_RluA-like_CS"/>
</dbReference>
<dbReference type="SUPFAM" id="SSF55120">
    <property type="entry name" value="Pseudouridine synthase"/>
    <property type="match status" value="1"/>
</dbReference>
<evidence type="ECO:0000259" key="1">
    <source>
        <dbReference type="Pfam" id="PF00849"/>
    </source>
</evidence>
<name>A0A5C6RVB4_9FLAO</name>
<dbReference type="Gene3D" id="3.30.2350.10">
    <property type="entry name" value="Pseudouridine synthase"/>
    <property type="match status" value="1"/>
</dbReference>
<dbReference type="PROSITE" id="PS01129">
    <property type="entry name" value="PSI_RLU"/>
    <property type="match status" value="1"/>
</dbReference>
<dbReference type="InterPro" id="IPR050188">
    <property type="entry name" value="RluA_PseudoU_synthase"/>
</dbReference>
<dbReference type="AlphaFoldDB" id="A0A5C6RVB4"/>
<reference evidence="2 3" key="1">
    <citation type="submission" date="2019-08" db="EMBL/GenBank/DDBJ databases">
        <title>Genome of Vicingus serpentipes NCIMB 15042.</title>
        <authorList>
            <person name="Bowman J.P."/>
        </authorList>
    </citation>
    <scope>NUCLEOTIDE SEQUENCE [LARGE SCALE GENOMIC DNA]</scope>
    <source>
        <strain evidence="2 3">NCIMB 15042</strain>
    </source>
</reference>
<dbReference type="PANTHER" id="PTHR21600">
    <property type="entry name" value="MITOCHONDRIAL RNA PSEUDOURIDINE SYNTHASE"/>
    <property type="match status" value="1"/>
</dbReference>
<proteinExistence type="predicted"/>
<dbReference type="InterPro" id="IPR020103">
    <property type="entry name" value="PsdUridine_synth_cat_dom_sf"/>
</dbReference>
<sequence length="230" mass="26830">MAIEILHEDDYIVVVNKPNDVLMYPSYYARNITDPTLVELLNEQLLFKVSPLHRLDRKTSGVVIFGKSSEAAKAFEKLFSNQQIEKLYIAIVRGFCSDEGVIDTPIKNNDTGVYKEALTLYKTLSTYEWDMPVTPYDKSRYSLIELTPKTGRMHQLRKHLNKINHPIIGDHKYGDRNYNKTFTNEFSFDKLLLHAKQLKFIHPFTNQEIEVNASTPENWNIVLQTFKWKL</sequence>
<comment type="caution">
    <text evidence="2">The sequence shown here is derived from an EMBL/GenBank/DDBJ whole genome shotgun (WGS) entry which is preliminary data.</text>
</comment>
<organism evidence="2 3">
    <name type="scientific">Vicingus serpentipes</name>
    <dbReference type="NCBI Taxonomy" id="1926625"/>
    <lineage>
        <taxon>Bacteria</taxon>
        <taxon>Pseudomonadati</taxon>
        <taxon>Bacteroidota</taxon>
        <taxon>Flavobacteriia</taxon>
        <taxon>Flavobacteriales</taxon>
        <taxon>Vicingaceae</taxon>
        <taxon>Vicingus</taxon>
    </lineage>
</organism>
<evidence type="ECO:0000313" key="3">
    <source>
        <dbReference type="Proteomes" id="UP000321721"/>
    </source>
</evidence>
<dbReference type="RefSeq" id="WP_147099050.1">
    <property type="nucleotide sequence ID" value="NZ_VOOS01000002.1"/>
</dbReference>
<dbReference type="GO" id="GO:0001522">
    <property type="term" value="P:pseudouridine synthesis"/>
    <property type="evidence" value="ECO:0007669"/>
    <property type="project" value="InterPro"/>
</dbReference>
<accession>A0A5C6RVB4</accession>
<dbReference type="Pfam" id="PF00849">
    <property type="entry name" value="PseudoU_synth_2"/>
    <property type="match status" value="1"/>
</dbReference>
<dbReference type="GO" id="GO:0140098">
    <property type="term" value="F:catalytic activity, acting on RNA"/>
    <property type="evidence" value="ECO:0007669"/>
    <property type="project" value="UniProtKB-ARBA"/>
</dbReference>
<dbReference type="InterPro" id="IPR006145">
    <property type="entry name" value="PsdUridine_synth_RsuA/RluA"/>
</dbReference>